<gene>
    <name evidence="2" type="ORF">TNO010_30071</name>
</gene>
<evidence type="ECO:0000259" key="1">
    <source>
        <dbReference type="Pfam" id="PF00814"/>
    </source>
</evidence>
<evidence type="ECO:0000313" key="3">
    <source>
        <dbReference type="Proteomes" id="UP000490060"/>
    </source>
</evidence>
<dbReference type="InterPro" id="IPR000905">
    <property type="entry name" value="Gcp-like_dom"/>
</dbReference>
<dbReference type="CDD" id="cd24032">
    <property type="entry name" value="ASKHA_NBD_TsaB"/>
    <property type="match status" value="1"/>
</dbReference>
<dbReference type="InterPro" id="IPR022496">
    <property type="entry name" value="T6A_TsaB"/>
</dbReference>
<accession>A0A2I2M966</accession>
<protein>
    <submittedName>
        <fullName evidence="2">tRNA threonylcarbamoyladenosine biosynthesis protein TsaB</fullName>
    </submittedName>
</protein>
<dbReference type="Gene3D" id="3.30.420.40">
    <property type="match status" value="2"/>
</dbReference>
<feature type="domain" description="Gcp-like" evidence="1">
    <location>
        <begin position="36"/>
        <end position="218"/>
    </location>
</feature>
<reference evidence="2 3" key="1">
    <citation type="submission" date="2017-11" db="EMBL/GenBank/DDBJ databases">
        <authorList>
            <person name="Duchaud E."/>
        </authorList>
    </citation>
    <scope>NUCLEOTIDE SEQUENCE [LARGE SCALE GENOMIC DNA]</scope>
    <source>
        <strain evidence="2 3">TNO010</strain>
    </source>
</reference>
<dbReference type="AlphaFoldDB" id="A0A2I2M966"/>
<dbReference type="GO" id="GO:0005829">
    <property type="term" value="C:cytosol"/>
    <property type="evidence" value="ECO:0007669"/>
    <property type="project" value="TreeGrafter"/>
</dbReference>
<dbReference type="InterPro" id="IPR043129">
    <property type="entry name" value="ATPase_NBD"/>
</dbReference>
<dbReference type="Pfam" id="PF00814">
    <property type="entry name" value="TsaD"/>
    <property type="match status" value="1"/>
</dbReference>
<dbReference type="EMBL" id="OENE01000023">
    <property type="protein sequence ID" value="SOU89095.1"/>
    <property type="molecule type" value="Genomic_DNA"/>
</dbReference>
<dbReference type="PANTHER" id="PTHR11735">
    <property type="entry name" value="TRNA N6-ADENOSINE THREONYLCARBAMOYLTRANSFERASE"/>
    <property type="match status" value="1"/>
</dbReference>
<sequence length="225" mass="24796">MAIILNIETATKNCSVCLAENGEIIAIRELNDGNYSHAEKLHPFIQELLTQAKITAPNIDAVAVSKGPGSYTGLRIGVSAAKGICFAIDKPLISIETLNSLAHSISVDQGLIVPMLDARRMEVYSAVYNSKYEDVREIQAQIIDENSFKEELAQGNVYFLGDGAAKCKEVLQHDNAIFIEDKFPSATQMAVLSEAKYKKNDIEDVAYFEPFYLKDFVAGVEKKKV</sequence>
<evidence type="ECO:0000313" key="2">
    <source>
        <dbReference type="EMBL" id="SOU89095.1"/>
    </source>
</evidence>
<dbReference type="Proteomes" id="UP000490060">
    <property type="component" value="Unassembled WGS sequence"/>
</dbReference>
<proteinExistence type="predicted"/>
<dbReference type="PANTHER" id="PTHR11735:SF11">
    <property type="entry name" value="TRNA THREONYLCARBAMOYLADENOSINE BIOSYNTHESIS PROTEIN TSAB"/>
    <property type="match status" value="1"/>
</dbReference>
<dbReference type="GeneID" id="86817894"/>
<organism evidence="2 3">
    <name type="scientific">Tenacibaculum finnmarkense genomovar ulcerans</name>
    <dbReference type="NCBI Taxonomy" id="2781388"/>
    <lineage>
        <taxon>Bacteria</taxon>
        <taxon>Pseudomonadati</taxon>
        <taxon>Bacteroidota</taxon>
        <taxon>Flavobacteriia</taxon>
        <taxon>Flavobacteriales</taxon>
        <taxon>Flavobacteriaceae</taxon>
        <taxon>Tenacibaculum</taxon>
        <taxon>Tenacibaculum finnmarkense</taxon>
    </lineage>
</organism>
<dbReference type="RefSeq" id="WP_172505497.1">
    <property type="nucleotide sequence ID" value="NZ_JAJHTN010000001.1"/>
</dbReference>
<dbReference type="GO" id="GO:0002949">
    <property type="term" value="P:tRNA threonylcarbamoyladenosine modification"/>
    <property type="evidence" value="ECO:0007669"/>
    <property type="project" value="InterPro"/>
</dbReference>
<dbReference type="SUPFAM" id="SSF53067">
    <property type="entry name" value="Actin-like ATPase domain"/>
    <property type="match status" value="2"/>
</dbReference>
<name>A0A2I2M966_9FLAO</name>
<dbReference type="NCBIfam" id="TIGR03725">
    <property type="entry name" value="T6A_YeaZ"/>
    <property type="match status" value="1"/>
</dbReference>